<dbReference type="GO" id="GO:0004386">
    <property type="term" value="F:helicase activity"/>
    <property type="evidence" value="ECO:0007669"/>
    <property type="project" value="UniProtKB-KW"/>
</dbReference>
<evidence type="ECO:0000259" key="8">
    <source>
        <dbReference type="Pfam" id="PF25396"/>
    </source>
</evidence>
<feature type="compositionally biased region" description="Basic and acidic residues" evidence="5">
    <location>
        <begin position="202"/>
        <end position="214"/>
    </location>
</feature>
<feature type="compositionally biased region" description="Basic and acidic residues" evidence="5">
    <location>
        <begin position="250"/>
        <end position="264"/>
    </location>
</feature>
<dbReference type="EMBL" id="RCHS01000010">
    <property type="protein sequence ID" value="RMX61503.1"/>
    <property type="molecule type" value="Genomic_DNA"/>
</dbReference>
<gene>
    <name evidence="9" type="ORF">pdam_00003578</name>
</gene>
<evidence type="ECO:0000256" key="4">
    <source>
        <dbReference type="ARBA" id="ARBA00022840"/>
    </source>
</evidence>
<feature type="region of interest" description="Disordered" evidence="5">
    <location>
        <begin position="1"/>
        <end position="356"/>
    </location>
</feature>
<keyword evidence="2" id="KW-0378">Hydrolase</keyword>
<dbReference type="Pfam" id="PF13087">
    <property type="entry name" value="AAA_12"/>
    <property type="match status" value="1"/>
</dbReference>
<dbReference type="GO" id="GO:0005694">
    <property type="term" value="C:chromosome"/>
    <property type="evidence" value="ECO:0007669"/>
    <property type="project" value="UniProtKB-ARBA"/>
</dbReference>
<feature type="compositionally biased region" description="Basic and acidic residues" evidence="5">
    <location>
        <begin position="289"/>
        <end position="300"/>
    </location>
</feature>
<evidence type="ECO:0000256" key="2">
    <source>
        <dbReference type="ARBA" id="ARBA00022801"/>
    </source>
</evidence>
<dbReference type="Gene3D" id="3.40.50.300">
    <property type="entry name" value="P-loop containing nucleotide triphosphate hydrolases"/>
    <property type="match status" value="3"/>
</dbReference>
<dbReference type="InterPro" id="IPR013320">
    <property type="entry name" value="ConA-like_dom_sf"/>
</dbReference>
<feature type="domain" description="DNA2/NAM7 helicase helicase" evidence="6">
    <location>
        <begin position="864"/>
        <end position="1005"/>
    </location>
</feature>
<dbReference type="Pfam" id="PF25396">
    <property type="entry name" value="ZNFX1"/>
    <property type="match status" value="1"/>
</dbReference>
<reference evidence="9 10" key="1">
    <citation type="journal article" date="2018" name="Sci. Rep.">
        <title>Comparative analysis of the Pocillopora damicornis genome highlights role of immune system in coral evolution.</title>
        <authorList>
            <person name="Cunning R."/>
            <person name="Bay R.A."/>
            <person name="Gillette P."/>
            <person name="Baker A.C."/>
            <person name="Traylor-Knowles N."/>
        </authorList>
    </citation>
    <scope>NUCLEOTIDE SEQUENCE [LARGE SCALE GENOMIC DNA]</scope>
    <source>
        <strain evidence="9">RSMAS</strain>
        <tissue evidence="9">Whole animal</tissue>
    </source>
</reference>
<dbReference type="GO" id="GO:0005524">
    <property type="term" value="F:ATP binding"/>
    <property type="evidence" value="ECO:0007669"/>
    <property type="project" value="UniProtKB-KW"/>
</dbReference>
<dbReference type="InterPro" id="IPR027417">
    <property type="entry name" value="P-loop_NTPase"/>
</dbReference>
<feature type="compositionally biased region" description="Basic and acidic residues" evidence="5">
    <location>
        <begin position="158"/>
        <end position="172"/>
    </location>
</feature>
<feature type="compositionally biased region" description="Polar residues" evidence="5">
    <location>
        <begin position="100"/>
        <end position="115"/>
    </location>
</feature>
<dbReference type="InterPro" id="IPR041679">
    <property type="entry name" value="DNA2/NAM7-like_C"/>
</dbReference>
<accession>A0A3M6V6A9</accession>
<dbReference type="Pfam" id="PF13385">
    <property type="entry name" value="Laminin_G_3"/>
    <property type="match status" value="1"/>
</dbReference>
<evidence type="ECO:0000259" key="6">
    <source>
        <dbReference type="Pfam" id="PF13086"/>
    </source>
</evidence>
<evidence type="ECO:0008006" key="11">
    <source>
        <dbReference type="Google" id="ProtNLM"/>
    </source>
</evidence>
<dbReference type="InterPro" id="IPR057373">
    <property type="entry name" value="ZNFX1"/>
</dbReference>
<comment type="caution">
    <text evidence="9">The sequence shown here is derived from an EMBL/GenBank/DDBJ whole genome shotgun (WGS) entry which is preliminary data.</text>
</comment>
<dbReference type="Pfam" id="PF13086">
    <property type="entry name" value="AAA_11"/>
    <property type="match status" value="2"/>
</dbReference>
<keyword evidence="1" id="KW-0547">Nucleotide-binding</keyword>
<dbReference type="SUPFAM" id="SSF52540">
    <property type="entry name" value="P-loop containing nucleoside triphosphate hydrolases"/>
    <property type="match status" value="1"/>
</dbReference>
<dbReference type="GO" id="GO:0031048">
    <property type="term" value="P:regulatory ncRNA-mediated heterochromatin formation"/>
    <property type="evidence" value="ECO:0007669"/>
    <property type="project" value="TreeGrafter"/>
</dbReference>
<protein>
    <recommendedName>
        <fullName evidence="11">NFX1-type zinc finger-containing protein 1</fullName>
    </recommendedName>
</protein>
<keyword evidence="3" id="KW-0347">Helicase</keyword>
<keyword evidence="4" id="KW-0067">ATP-binding</keyword>
<organism evidence="9 10">
    <name type="scientific">Pocillopora damicornis</name>
    <name type="common">Cauliflower coral</name>
    <name type="synonym">Millepora damicornis</name>
    <dbReference type="NCBI Taxonomy" id="46731"/>
    <lineage>
        <taxon>Eukaryota</taxon>
        <taxon>Metazoa</taxon>
        <taxon>Cnidaria</taxon>
        <taxon>Anthozoa</taxon>
        <taxon>Hexacorallia</taxon>
        <taxon>Scleractinia</taxon>
        <taxon>Astrocoeniina</taxon>
        <taxon>Pocilloporidae</taxon>
        <taxon>Pocillopora</taxon>
    </lineage>
</organism>
<name>A0A3M6V6A9_POCDA</name>
<evidence type="ECO:0000313" key="10">
    <source>
        <dbReference type="Proteomes" id="UP000275408"/>
    </source>
</evidence>
<dbReference type="PANTHER" id="PTHR10887">
    <property type="entry name" value="DNA2/NAM7 HELICASE FAMILY"/>
    <property type="match status" value="1"/>
</dbReference>
<feature type="compositionally biased region" description="Polar residues" evidence="5">
    <location>
        <begin position="185"/>
        <end position="201"/>
    </location>
</feature>
<evidence type="ECO:0000259" key="7">
    <source>
        <dbReference type="Pfam" id="PF13087"/>
    </source>
</evidence>
<feature type="compositionally biased region" description="Polar residues" evidence="5">
    <location>
        <begin position="7"/>
        <end position="34"/>
    </location>
</feature>
<evidence type="ECO:0000256" key="3">
    <source>
        <dbReference type="ARBA" id="ARBA00022806"/>
    </source>
</evidence>
<feature type="domain" description="ZNFX1" evidence="8">
    <location>
        <begin position="657"/>
        <end position="757"/>
    </location>
</feature>
<dbReference type="SUPFAM" id="SSF49899">
    <property type="entry name" value="Concanavalin A-like lectins/glucanases"/>
    <property type="match status" value="1"/>
</dbReference>
<evidence type="ECO:0000313" key="9">
    <source>
        <dbReference type="EMBL" id="RMX61503.1"/>
    </source>
</evidence>
<feature type="compositionally biased region" description="Polar residues" evidence="5">
    <location>
        <begin position="335"/>
        <end position="349"/>
    </location>
</feature>
<feature type="domain" description="DNA2/NAM7 helicase-like C-terminal" evidence="7">
    <location>
        <begin position="1598"/>
        <end position="1714"/>
    </location>
</feature>
<feature type="compositionally biased region" description="Polar residues" evidence="5">
    <location>
        <begin position="227"/>
        <end position="242"/>
    </location>
</feature>
<dbReference type="GO" id="GO:0016787">
    <property type="term" value="F:hydrolase activity"/>
    <property type="evidence" value="ECO:0007669"/>
    <property type="project" value="UniProtKB-KW"/>
</dbReference>
<evidence type="ECO:0000256" key="1">
    <source>
        <dbReference type="ARBA" id="ARBA00022741"/>
    </source>
</evidence>
<evidence type="ECO:0000256" key="5">
    <source>
        <dbReference type="SAM" id="MobiDB-lite"/>
    </source>
</evidence>
<dbReference type="OrthoDB" id="2423195at2759"/>
<dbReference type="GO" id="GO:0031380">
    <property type="term" value="C:nuclear RNA-directed RNA polymerase complex"/>
    <property type="evidence" value="ECO:0007669"/>
    <property type="project" value="TreeGrafter"/>
</dbReference>
<dbReference type="InterPro" id="IPR047187">
    <property type="entry name" value="SF1_C_Upf1"/>
</dbReference>
<dbReference type="CDD" id="cd06008">
    <property type="entry name" value="NF-X1-zinc-finger"/>
    <property type="match status" value="1"/>
</dbReference>
<keyword evidence="10" id="KW-1185">Reference proteome</keyword>
<feature type="compositionally biased region" description="Basic and acidic residues" evidence="5">
    <location>
        <begin position="317"/>
        <end position="334"/>
    </location>
</feature>
<dbReference type="CDD" id="cd18808">
    <property type="entry name" value="SF1_C_Upf1"/>
    <property type="match status" value="1"/>
</dbReference>
<dbReference type="Gene3D" id="2.60.120.200">
    <property type="match status" value="1"/>
</dbReference>
<dbReference type="InterPro" id="IPR041677">
    <property type="entry name" value="DNA2/NAM7_AAA_11"/>
</dbReference>
<feature type="compositionally biased region" description="Basic residues" evidence="5">
    <location>
        <begin position="125"/>
        <end position="139"/>
    </location>
</feature>
<sequence>MARKNHIQSPEVSRSRMSALQNAQSGKTTNGQSEKTGHEKKPIIQSQRFSHKRKQVEDTRKGGSTVAGKSLMETSNDPGSKYAQDDGTEGRGVQGISGAEKSSTVLNNEQQNTTVERGAQDTNRKTPKRRRSRTKRKKNKSADSGEIPELQNRLPGKATEKDSESRDGIQKQEHRHSPKKAGSIDSVSQSATEGQKSSSAKEVTKKQDAVDKRKQPSQKVKGRTKTVDSSGSKDVTMAQSHVQGDAMIADSRKEDEFGQRERTSHRQSRRSGSRGAVGESSPLRAAQEGLERIKDRENAQSRKKNQSRNETSQTVRIESEEKQRPIPKEKRLANERQSAVLNGNNNLSENEARSRETEIVSDHVKIVSVTKEGVPSSREKKAKQAINRLESQRKPPSVKTMTGFLTKTPQEIVNWLIRDHSSLFTKQLKIKDEAVAVLLKLLAKVCDSESSSNLKKLFKVLSSSWLLNRRALAILNQLTGKKSKTSQNEHFTVETIREMAKVQTEILKRYPTKKYPLMEKLHGLVNTRKLQDQGVISVVQEQQKLLSKEKVAQCKKEAVQKRKSAKADITDDNSKPPENFRVLRVIPTREDIISNQSQDQKLFLRKNKVEGHYNDEEHYLDVQFRLLREDFLRPLRKGIQHLMGKDVPDDTDDDNVGDVRVYKDVRILWPACTSNGVAFKIKFDVTGFSRVRWENSKRLIFGSLLCLSKDNFKSFAFATVANRELSDIRKGELEVQFVSPGGEAGIHTGDLCQMVESIAFFEAYRPVLEGLKTITPGEFPFQRYIVKCQTDVQPPAYLRKPGGHHAKFDFSPLFSNEESLDHKSSPAGVPKRENPGGLEVSGYHAGLLVSVLDPASWPVAEDLKLDDSQFNALQLALTKEFAVIQGPPGTGKTHIGLMIAKVLLHNTSVWHGREGGPILVVCYTNHALDQFLEGIHAFHPEGIVRVGGRSNSETIQECSLAKIKQTRREENLTPVQIRKAYGQIRGEMRSLSALIDDHEEMLHELSRTLLHEDELVDYGMVQKHYDSLTRGSRNNGAKKRESVIPQWLGLPVEPADPYQEGFAQPLAMFPFNAECGGLEYFSQENIAYLSPRVQYTPGVDGSPGGSLELSGFADSFIEIPNWWGGFADAAVSITLLAFIYPLGGSGPIVSYDVHGCGVQLWHDGFEEKMGVLTAYFTQRDLLPSAFYLRAAVLRINEWNFIGASYDHDSGFARLWHNGNEVMAVFIGETHLATQFPIRIGALASTWVGYSFKGRISHLHIYAESLTAENIRAVGGMSSHGKFSEENVGEARGKNNEEQGEFDYRESSANFRFDANVLQDQRILETDEVTRFGRESSLSHLNTNNTSDECEFPMCAHEGASRGNWQFQNSKRIKQKIKRIIQRELQREDVMSEEEASEVEDVWNLSEKNRWRLYRRWMFDARETCAEHICDFQELYDDQVLQLKEVRKQEECEILKKADVIGMTTTGKRRLNENPTLKVNKCYVLNGLYQGAARYHSLLQDIQPTITIVEEAAEVLEAHIVTSLTKGCKHLILIGDHQQLRPNPTVYDLQINYNLDVSLFERMVTNGMKFSRLSLQHRMRPEIAKMLDHIYVEPKLENHESNSIREGKSKSNAHEAKFLTALCRYFIQQGYQPSQITILTAYSGQLVEFRKEMIDDKEFFEGVRVTAVDNFQGEENDIILLSLVRSERIGFLKIANRVCVALSRARKGFYIIGNATLLAEEDSNLWAKIIADMQEDGNLGNELKLVCQNHPQNVIHASCAEDFEDSPEGGCKEKCMITLECEHVCERLCHPIDLEHKEKFACEKPCTRTICDLQHICPRTCAEKCGPCMERVVKVIPGCNHEQLVPCSIDATTFKCQARMSKETSPCRHINEAECFVAPADITCKEPCSKLECGHPCPGYCDRCQGGRLHLPCRSPCSRTLFCGHTCVDKCVKSCPPCSSKCRNHCDHQICKRSCGDPCQPCFEECLWQCPHHKCTKRCGEICDRPRCDEPCSRLLPCGHVCVGVCGDICPELCRVCDSVEFHESASGAMFIELVDCGHVVEVGQLDKWMDGRDKADAQTGNDDAEIRYKVCPECRTPILYSRRYGKLVKEIRADFEAIKRRVRLADVTSIDQIQRIRQEAQEVKEIPKILLEDIAKCGTGGRSTCEEVHTCENRVTFLKFLGSLITKHKITKESNCELYDKINLLKARVMMRRDCFSEQELNEFQNELLRTKLLVSFEGLTTTLETNKSVLSLCPSDAKTVESIRSALESGKVIARNKIEEFLNDINGIEQRHGLSKKEEENFCLEKLRDEIVKSKHLTQGPWYKCKKGHIYPAAECSENEFSIKCPDCLAAARTTESHTKTVPTPVKLSEFMNATFKNEFAVSSKRRRKKRPSKTSKAHK</sequence>
<dbReference type="Proteomes" id="UP000275408">
    <property type="component" value="Unassembled WGS sequence"/>
</dbReference>
<proteinExistence type="predicted"/>
<dbReference type="InterPro" id="IPR045055">
    <property type="entry name" value="DNA2/NAM7-like"/>
</dbReference>
<dbReference type="FunFam" id="3.40.50.300:FF:000326">
    <property type="entry name" value="P-loop containing nucleoside triphosphate hydrolase"/>
    <property type="match status" value="1"/>
</dbReference>
<dbReference type="PANTHER" id="PTHR10887:SF341">
    <property type="entry name" value="NFX1-TYPE ZINC FINGER-CONTAINING PROTEIN 1"/>
    <property type="match status" value="1"/>
</dbReference>
<feature type="domain" description="DNA2/NAM7 helicase helicase" evidence="6">
    <location>
        <begin position="1359"/>
        <end position="1541"/>
    </location>
</feature>